<gene>
    <name evidence="2" type="ORF">GO495_05100</name>
</gene>
<evidence type="ECO:0000313" key="2">
    <source>
        <dbReference type="EMBL" id="MVT39950.1"/>
    </source>
</evidence>
<organism evidence="2 3">
    <name type="scientific">Chitinophaga oryziterrae</name>
    <dbReference type="NCBI Taxonomy" id="1031224"/>
    <lineage>
        <taxon>Bacteria</taxon>
        <taxon>Pseudomonadati</taxon>
        <taxon>Bacteroidota</taxon>
        <taxon>Chitinophagia</taxon>
        <taxon>Chitinophagales</taxon>
        <taxon>Chitinophagaceae</taxon>
        <taxon>Chitinophaga</taxon>
    </lineage>
</organism>
<dbReference type="RefSeq" id="WP_157298592.1">
    <property type="nucleotide sequence ID" value="NZ_BAAAZB010000005.1"/>
</dbReference>
<accession>A0A6N8J461</accession>
<dbReference type="EMBL" id="WRXO01000001">
    <property type="protein sequence ID" value="MVT39950.1"/>
    <property type="molecule type" value="Genomic_DNA"/>
</dbReference>
<proteinExistence type="predicted"/>
<dbReference type="Proteomes" id="UP000468388">
    <property type="component" value="Unassembled WGS sequence"/>
</dbReference>
<dbReference type="OrthoDB" id="9799878at2"/>
<evidence type="ECO:0000256" key="1">
    <source>
        <dbReference type="SAM" id="SignalP"/>
    </source>
</evidence>
<sequence>MRALTCLLLVLFPATILAQTFGGNPPSMKWNQINTDTVRIIFPKGLEAQGQRVANLVQYINRYTRPSIGDLQKKVNIVLQNQTLESNGYVQLGPFRSEFYLTPPPSSTDLGSLNWEEQLAVHEYRHVLQNSNFRQGVSKVASYVLGEMGQAAVTNIAVPNWFWEGDAVTMETALSPQGRGRLPSFFDGFRAFSLEKKNYSYMKIRNGSYVDYMPNHYNLGYLMSVYGREHYGRTFWKDVTTDAVRYKGLFYPFSQSLKRRTGKNITAFYQAMLQEYQPVWNNYAAENSVPGKLLIPIAKTVTNYKYVYAVKAGEWIVYKDAYNKVPGFFLLDSSGKQKLITRPGINFDDYFSYRNGRIIWTEARYHPRWSWKDYSIIRLYNTATGHSRTITHGTRYFSPDITADGKRIVAVLTLPSQQFSLQLLDGETGKVQTTLPNPNNWYYTYPKFSADEQYIISNVRNQQGQMAMIRQSVTTGETEQLTPFKYTVLGIPEVQHDTVYYTAAYKDVDNVYAITQSDKKVYQVTKNANGVLHAAIDPATQEVVYTGFTSKGYKLYETPQSWESIDTGRNYHSAWLRPDLQEGGSILAKTPHDLFPVKKYPQTFQFFKFHSWIPSFYDPTYSLSLIGNNILNTTSTSIGYAYNRNEGSSALSANMIFGGWFPYLQAGASYTFNRSDLFRNRGRLYWDETDVHAGITIPLNISSGLYGRTMSLTSTYHYLDRYPRGNFKFTNPTLQYLGNTFVFTNFRIKGQQNIFSHFGQYFVAQYSHSLSSVYSEQFFTRLDLYLPGFSPNHSIVLNASYQQRDTMRRYSFSDNFVYARGYNTPFYAHVYKLGANYHFPIAYPDWGFAQMLYIMRIRGNVFYDYSRAYDYIDKINNRYSSAGAEMFFDTKIGNILPFSFGVRFSHLFDQDPSDNAKQRIEFIIPLQQLFSY</sequence>
<feature type="chain" id="PRO_5026764216" evidence="1">
    <location>
        <begin position="19"/>
        <end position="932"/>
    </location>
</feature>
<feature type="signal peptide" evidence="1">
    <location>
        <begin position="1"/>
        <end position="18"/>
    </location>
</feature>
<comment type="caution">
    <text evidence="2">The sequence shown here is derived from an EMBL/GenBank/DDBJ whole genome shotgun (WGS) entry which is preliminary data.</text>
</comment>
<reference evidence="2 3" key="1">
    <citation type="submission" date="2019-12" db="EMBL/GenBank/DDBJ databases">
        <title>The draft genomic sequence of strain Chitinophaga oryziterrae JCM 16595.</title>
        <authorList>
            <person name="Zhang X."/>
        </authorList>
    </citation>
    <scope>NUCLEOTIDE SEQUENCE [LARGE SCALE GENOMIC DNA]</scope>
    <source>
        <strain evidence="2 3">JCM 16595</strain>
    </source>
</reference>
<protein>
    <submittedName>
        <fullName evidence="2">Uncharacterized protein</fullName>
    </submittedName>
</protein>
<dbReference type="InterPro" id="IPR011042">
    <property type="entry name" value="6-blade_b-propeller_TolB-like"/>
</dbReference>
<dbReference type="AlphaFoldDB" id="A0A6N8J461"/>
<dbReference type="SUPFAM" id="SSF82171">
    <property type="entry name" value="DPP6 N-terminal domain-like"/>
    <property type="match status" value="1"/>
</dbReference>
<name>A0A6N8J461_9BACT</name>
<dbReference type="Gene3D" id="2.120.10.30">
    <property type="entry name" value="TolB, C-terminal domain"/>
    <property type="match status" value="1"/>
</dbReference>
<keyword evidence="1" id="KW-0732">Signal</keyword>
<evidence type="ECO:0000313" key="3">
    <source>
        <dbReference type="Proteomes" id="UP000468388"/>
    </source>
</evidence>
<keyword evidence="3" id="KW-1185">Reference proteome</keyword>